<dbReference type="Pfam" id="PF01339">
    <property type="entry name" value="CheB_methylest"/>
    <property type="match status" value="1"/>
</dbReference>
<dbReference type="PROSITE" id="PS50110">
    <property type="entry name" value="RESPONSE_REGULATORY"/>
    <property type="match status" value="1"/>
</dbReference>
<organism evidence="9 10">
    <name type="scientific">Desulfosarcina widdelii</name>
    <dbReference type="NCBI Taxonomy" id="947919"/>
    <lineage>
        <taxon>Bacteria</taxon>
        <taxon>Pseudomonadati</taxon>
        <taxon>Thermodesulfobacteriota</taxon>
        <taxon>Desulfobacteria</taxon>
        <taxon>Desulfobacterales</taxon>
        <taxon>Desulfosarcinaceae</taxon>
        <taxon>Desulfosarcina</taxon>
    </lineage>
</organism>
<dbReference type="Pfam" id="PF00072">
    <property type="entry name" value="Response_reg"/>
    <property type="match status" value="1"/>
</dbReference>
<dbReference type="RefSeq" id="WP_155307791.1">
    <property type="nucleotide sequence ID" value="NZ_AP021875.1"/>
</dbReference>
<name>A0A5K7ZEI7_9BACT</name>
<evidence type="ECO:0000259" key="7">
    <source>
        <dbReference type="PROSITE" id="PS50110"/>
    </source>
</evidence>
<feature type="domain" description="CheB-type methylesterase" evidence="8">
    <location>
        <begin position="287"/>
        <end position="464"/>
    </location>
</feature>
<dbReference type="AlphaFoldDB" id="A0A5K7ZEI7"/>
<evidence type="ECO:0000313" key="10">
    <source>
        <dbReference type="Proteomes" id="UP000427769"/>
    </source>
</evidence>
<evidence type="ECO:0000256" key="5">
    <source>
        <dbReference type="PROSITE-ProRule" id="PRU00050"/>
    </source>
</evidence>
<dbReference type="GO" id="GO:0000156">
    <property type="term" value="F:phosphorelay response regulator activity"/>
    <property type="evidence" value="ECO:0007669"/>
    <property type="project" value="InterPro"/>
</dbReference>
<dbReference type="GO" id="GO:0008984">
    <property type="term" value="F:protein-glutamate methylesterase activity"/>
    <property type="evidence" value="ECO:0007669"/>
    <property type="project" value="UniProtKB-EC"/>
</dbReference>
<evidence type="ECO:0000256" key="3">
    <source>
        <dbReference type="ARBA" id="ARBA00039140"/>
    </source>
</evidence>
<comment type="catalytic activity">
    <reaction evidence="4">
        <text>[protein]-L-glutamate 5-O-methyl ester + H2O = L-glutamyl-[protein] + methanol + H(+)</text>
        <dbReference type="Rhea" id="RHEA:23236"/>
        <dbReference type="Rhea" id="RHEA-COMP:10208"/>
        <dbReference type="Rhea" id="RHEA-COMP:10311"/>
        <dbReference type="ChEBI" id="CHEBI:15377"/>
        <dbReference type="ChEBI" id="CHEBI:15378"/>
        <dbReference type="ChEBI" id="CHEBI:17790"/>
        <dbReference type="ChEBI" id="CHEBI:29973"/>
        <dbReference type="ChEBI" id="CHEBI:82795"/>
        <dbReference type="EC" id="3.1.1.61"/>
    </reaction>
</comment>
<dbReference type="InterPro" id="IPR000673">
    <property type="entry name" value="Sig_transdc_resp-reg_Me-estase"/>
</dbReference>
<dbReference type="SUPFAM" id="SSF52738">
    <property type="entry name" value="Methylesterase CheB, C-terminal domain"/>
    <property type="match status" value="1"/>
</dbReference>
<dbReference type="InterPro" id="IPR011006">
    <property type="entry name" value="CheY-like_superfamily"/>
</dbReference>
<proteinExistence type="predicted"/>
<evidence type="ECO:0000256" key="6">
    <source>
        <dbReference type="PROSITE-ProRule" id="PRU00169"/>
    </source>
</evidence>
<dbReference type="Gene3D" id="3.40.50.180">
    <property type="entry name" value="Methylesterase CheB, C-terminal domain"/>
    <property type="match status" value="1"/>
</dbReference>
<dbReference type="GO" id="GO:0006935">
    <property type="term" value="P:chemotaxis"/>
    <property type="evidence" value="ECO:0007669"/>
    <property type="project" value="InterPro"/>
</dbReference>
<dbReference type="PANTHER" id="PTHR42872">
    <property type="entry name" value="PROTEIN-GLUTAMATE METHYLESTERASE/PROTEIN-GLUTAMINE GLUTAMINASE"/>
    <property type="match status" value="1"/>
</dbReference>
<dbReference type="Proteomes" id="UP000427769">
    <property type="component" value="Chromosome"/>
</dbReference>
<feature type="domain" description="Response regulatory" evidence="7">
    <location>
        <begin position="138"/>
        <end position="256"/>
    </location>
</feature>
<dbReference type="KEGG" id="dwd:DSCW_66570"/>
<protein>
    <recommendedName>
        <fullName evidence="3">protein-glutamate methylesterase</fullName>
        <ecNumber evidence="3">3.1.1.61</ecNumber>
    </recommendedName>
</protein>
<dbReference type="InterPro" id="IPR035909">
    <property type="entry name" value="CheB_C"/>
</dbReference>
<evidence type="ECO:0000256" key="1">
    <source>
        <dbReference type="ARBA" id="ARBA00022490"/>
    </source>
</evidence>
<evidence type="ECO:0000259" key="8">
    <source>
        <dbReference type="PROSITE" id="PS50122"/>
    </source>
</evidence>
<dbReference type="SUPFAM" id="SSF52172">
    <property type="entry name" value="CheY-like"/>
    <property type="match status" value="1"/>
</dbReference>
<keyword evidence="1" id="KW-0963">Cytoplasm</keyword>
<feature type="modified residue" description="4-aspartylphosphate" evidence="6">
    <location>
        <position position="190"/>
    </location>
</feature>
<dbReference type="SMART" id="SM00448">
    <property type="entry name" value="REC"/>
    <property type="match status" value="1"/>
</dbReference>
<dbReference type="EC" id="3.1.1.61" evidence="3"/>
<dbReference type="InterPro" id="IPR025497">
    <property type="entry name" value="PatA-like_N"/>
</dbReference>
<evidence type="ECO:0000256" key="2">
    <source>
        <dbReference type="ARBA" id="ARBA00022801"/>
    </source>
</evidence>
<keyword evidence="10" id="KW-1185">Reference proteome</keyword>
<dbReference type="Pfam" id="PF14332">
    <property type="entry name" value="DUF4388"/>
    <property type="match status" value="1"/>
</dbReference>
<dbReference type="EMBL" id="AP021875">
    <property type="protein sequence ID" value="BBO79240.1"/>
    <property type="molecule type" value="Genomic_DNA"/>
</dbReference>
<keyword evidence="6" id="KW-0597">Phosphoprotein</keyword>
<dbReference type="InterPro" id="IPR001789">
    <property type="entry name" value="Sig_transdc_resp-reg_receiver"/>
</dbReference>
<dbReference type="CDD" id="cd17541">
    <property type="entry name" value="REC_CheB-like"/>
    <property type="match status" value="1"/>
</dbReference>
<accession>A0A5K7ZEI7</accession>
<dbReference type="Gene3D" id="3.40.50.2300">
    <property type="match status" value="1"/>
</dbReference>
<reference evidence="9 10" key="1">
    <citation type="submission" date="2019-11" db="EMBL/GenBank/DDBJ databases">
        <title>Comparative genomics of hydrocarbon-degrading Desulfosarcina strains.</title>
        <authorList>
            <person name="Watanabe M."/>
            <person name="Kojima H."/>
            <person name="Fukui M."/>
        </authorList>
    </citation>
    <scope>NUCLEOTIDE SEQUENCE [LARGE SCALE GENOMIC DNA]</scope>
    <source>
        <strain evidence="9 10">PP31</strain>
    </source>
</reference>
<dbReference type="OrthoDB" id="9793421at2"/>
<evidence type="ECO:0000256" key="4">
    <source>
        <dbReference type="ARBA" id="ARBA00048267"/>
    </source>
</evidence>
<sequence length="485" mass="51881">MGTKDPLLSNTPPHVDAGFAGTLKNIQLNDLIQMCCLSASSLCMRVNKDDRIGTIFIVDGEIIHAACEGLVGEEAFYQILGWQTGSFESIEVSTSPERTIHQNYHFLIMEAARRVDEASLLSDDDSIPSEDVDKDRLRVLIVDDSPMMRKILSSMLTTSSSRIKVVGMAGNGKEAISLIDKLSPDLVTLDVNMPVMDGTSTLKHIMIKKPCPVVITSNPGEGSSRAIFNFLELGAVDFMSKPTKNQDILVQQQKILERIQIAATANVGKFRIPRIPKAKDGISGSHPTEEACRSLVVVVSGPGGHPEQMSLLHDLVPSVAALEGGVVAVQSLPPLFADAFARYLLERCKCPASPVDKQTPLAVGHCHVGIHGCPLTVTTNDGIPSIGPVDAELSAGGFPLDRLLITAAETFRQRLTVVLLSGAGTGEQTGLRAVHESGGRIILRERVSGMVAKPLDAVVEAGLADMEVKPVDLVKAVHDGLVTKT</sequence>
<dbReference type="PROSITE" id="PS50122">
    <property type="entry name" value="CHEB"/>
    <property type="match status" value="1"/>
</dbReference>
<comment type="caution">
    <text evidence="5">Lacks conserved residue(s) required for the propagation of feature annotation.</text>
</comment>
<dbReference type="GO" id="GO:0005737">
    <property type="term" value="C:cytoplasm"/>
    <property type="evidence" value="ECO:0007669"/>
    <property type="project" value="InterPro"/>
</dbReference>
<evidence type="ECO:0000313" key="9">
    <source>
        <dbReference type="EMBL" id="BBO79240.1"/>
    </source>
</evidence>
<gene>
    <name evidence="9" type="ORF">DSCW_66570</name>
</gene>
<dbReference type="PANTHER" id="PTHR42872:SF6">
    <property type="entry name" value="PROTEIN-GLUTAMATE METHYLESTERASE_PROTEIN-GLUTAMINE GLUTAMINASE"/>
    <property type="match status" value="1"/>
</dbReference>
<keyword evidence="2" id="KW-0378">Hydrolase</keyword>